<reference evidence="2" key="2">
    <citation type="submission" date="2020-09" db="EMBL/GenBank/DDBJ databases">
        <authorList>
            <person name="Sun Q."/>
            <person name="Zhou Y."/>
        </authorList>
    </citation>
    <scope>NUCLEOTIDE SEQUENCE</scope>
    <source>
        <strain evidence="2">CGMCC 1.12187</strain>
    </source>
</reference>
<dbReference type="SUPFAM" id="SSF110087">
    <property type="entry name" value="DR1885-like metal-binding protein"/>
    <property type="match status" value="1"/>
</dbReference>
<dbReference type="InterPro" id="IPR058248">
    <property type="entry name" value="Lxx211020-like"/>
</dbReference>
<dbReference type="EMBL" id="BMEQ01000006">
    <property type="protein sequence ID" value="GGG53724.1"/>
    <property type="molecule type" value="Genomic_DNA"/>
</dbReference>
<feature type="compositionally biased region" description="Polar residues" evidence="1">
    <location>
        <begin position="58"/>
        <end position="70"/>
    </location>
</feature>
<gene>
    <name evidence="2" type="ORF">GCM10011374_15780</name>
</gene>
<protein>
    <recommendedName>
        <fullName evidence="4">Copper chaperone PCu(A)C</fullName>
    </recommendedName>
</protein>
<dbReference type="Gene3D" id="2.60.40.1890">
    <property type="entry name" value="PCu(A)C copper chaperone"/>
    <property type="match status" value="1"/>
</dbReference>
<evidence type="ECO:0008006" key="4">
    <source>
        <dbReference type="Google" id="ProtNLM"/>
    </source>
</evidence>
<dbReference type="InterPro" id="IPR036182">
    <property type="entry name" value="PCuAC_sf"/>
</dbReference>
<dbReference type="Pfam" id="PF04314">
    <property type="entry name" value="PCuAC"/>
    <property type="match status" value="1"/>
</dbReference>
<proteinExistence type="predicted"/>
<feature type="compositionally biased region" description="Low complexity" evidence="1">
    <location>
        <begin position="251"/>
        <end position="266"/>
    </location>
</feature>
<feature type="region of interest" description="Disordered" evidence="1">
    <location>
        <begin position="207"/>
        <end position="273"/>
    </location>
</feature>
<feature type="region of interest" description="Disordered" evidence="1">
    <location>
        <begin position="50"/>
        <end position="81"/>
    </location>
</feature>
<comment type="caution">
    <text evidence="2">The sequence shown here is derived from an EMBL/GenBank/DDBJ whole genome shotgun (WGS) entry which is preliminary data.</text>
</comment>
<evidence type="ECO:0000313" key="2">
    <source>
        <dbReference type="EMBL" id="GGG53724.1"/>
    </source>
</evidence>
<sequence length="273" mass="28225">MRSTLPFSLPFSRSLPPSSSPRSSLRVRPRTAAVLTVGALALTGCAAPAAAPADGRSETSAASGAPSETSAAPEADGEQRLTVEQPWVKARTDGGMTGVFGTLVNDGDEPVVITGAAAGNAAGSVELHETVLDPETGATVMRQREEPITVGPGESYALEPGADHIMLLDLQCGLYAGDELELTLRFEDGAEQAWTAVIKDYAGAQEEYRPDAGEQSHAEQGHAGQDQTEQSHGEQSDSQQNRTEQGHAEQGHAAGATATAMPAAGADLPSCHE</sequence>
<evidence type="ECO:0000313" key="3">
    <source>
        <dbReference type="Proteomes" id="UP000638848"/>
    </source>
</evidence>
<dbReference type="InterPro" id="IPR007410">
    <property type="entry name" value="LpqE-like"/>
</dbReference>
<accession>A0A917LSD7</accession>
<dbReference type="PANTHER" id="PTHR36302:SF1">
    <property type="entry name" value="COPPER CHAPERONE PCU(A)C"/>
    <property type="match status" value="1"/>
</dbReference>
<keyword evidence="3" id="KW-1185">Reference proteome</keyword>
<dbReference type="PANTHER" id="PTHR36302">
    <property type="entry name" value="BLR7088 PROTEIN"/>
    <property type="match status" value="1"/>
</dbReference>
<evidence type="ECO:0000256" key="1">
    <source>
        <dbReference type="SAM" id="MobiDB-lite"/>
    </source>
</evidence>
<dbReference type="RefSeq" id="WP_188535940.1">
    <property type="nucleotide sequence ID" value="NZ_BMEQ01000006.1"/>
</dbReference>
<dbReference type="Proteomes" id="UP000638848">
    <property type="component" value="Unassembled WGS sequence"/>
</dbReference>
<feature type="compositionally biased region" description="Basic and acidic residues" evidence="1">
    <location>
        <begin position="207"/>
        <end position="220"/>
    </location>
</feature>
<reference evidence="2" key="1">
    <citation type="journal article" date="2014" name="Int. J. Syst. Evol. Microbiol.">
        <title>Complete genome sequence of Corynebacterium casei LMG S-19264T (=DSM 44701T), isolated from a smear-ripened cheese.</title>
        <authorList>
            <consortium name="US DOE Joint Genome Institute (JGI-PGF)"/>
            <person name="Walter F."/>
            <person name="Albersmeier A."/>
            <person name="Kalinowski J."/>
            <person name="Ruckert C."/>
        </authorList>
    </citation>
    <scope>NUCLEOTIDE SEQUENCE</scope>
    <source>
        <strain evidence="2">CGMCC 1.12187</strain>
    </source>
</reference>
<name>A0A917LSD7_9MICC</name>
<organism evidence="2 3">
    <name type="scientific">Kocuria dechangensis</name>
    <dbReference type="NCBI Taxonomy" id="1176249"/>
    <lineage>
        <taxon>Bacteria</taxon>
        <taxon>Bacillati</taxon>
        <taxon>Actinomycetota</taxon>
        <taxon>Actinomycetes</taxon>
        <taxon>Micrococcales</taxon>
        <taxon>Micrococcaceae</taxon>
        <taxon>Kocuria</taxon>
    </lineage>
</organism>
<dbReference type="AlphaFoldDB" id="A0A917LSD7"/>
<feature type="region of interest" description="Disordered" evidence="1">
    <location>
        <begin position="1"/>
        <end position="28"/>
    </location>
</feature>